<comment type="caution">
    <text evidence="8">The sequence shown here is derived from an EMBL/GenBank/DDBJ whole genome shotgun (WGS) entry which is preliminary data.</text>
</comment>
<dbReference type="Pfam" id="PF01628">
    <property type="entry name" value="HrcA"/>
    <property type="match status" value="1"/>
</dbReference>
<evidence type="ECO:0000313" key="9">
    <source>
        <dbReference type="Proteomes" id="UP000252707"/>
    </source>
</evidence>
<dbReference type="HAMAP" id="MF_00081">
    <property type="entry name" value="HrcA"/>
    <property type="match status" value="1"/>
</dbReference>
<dbReference type="InterPro" id="IPR029016">
    <property type="entry name" value="GAF-like_dom_sf"/>
</dbReference>
<dbReference type="GO" id="GO:0003677">
    <property type="term" value="F:DNA binding"/>
    <property type="evidence" value="ECO:0007669"/>
    <property type="project" value="InterPro"/>
</dbReference>
<dbReference type="InterPro" id="IPR023120">
    <property type="entry name" value="WHTH_transcript_rep_HrcA_IDD"/>
</dbReference>
<reference evidence="8 9" key="1">
    <citation type="submission" date="2018-07" db="EMBL/GenBank/DDBJ databases">
        <title>Genomic Encyclopedia of Type Strains, Phase IV (KMG-IV): sequencing the most valuable type-strain genomes for metagenomic binning, comparative biology and taxonomic classification.</title>
        <authorList>
            <person name="Goeker M."/>
        </authorList>
    </citation>
    <scope>NUCLEOTIDE SEQUENCE [LARGE SCALE GENOMIC DNA]</scope>
    <source>
        <strain evidence="8 9">DSM 26407</strain>
    </source>
</reference>
<name>A0A369C5H4_9GAMM</name>
<dbReference type="PANTHER" id="PTHR34824:SF1">
    <property type="entry name" value="HEAT-INDUCIBLE TRANSCRIPTION REPRESSOR HRCA"/>
    <property type="match status" value="1"/>
</dbReference>
<gene>
    <name evidence="5" type="primary">hrcA</name>
    <name evidence="8" type="ORF">DFQ59_10762</name>
</gene>
<dbReference type="SUPFAM" id="SSF55781">
    <property type="entry name" value="GAF domain-like"/>
    <property type="match status" value="1"/>
</dbReference>
<evidence type="ECO:0000256" key="3">
    <source>
        <dbReference type="ARBA" id="ARBA00023016"/>
    </source>
</evidence>
<comment type="similarity">
    <text evidence="5">Belongs to the HrcA family.</text>
</comment>
<feature type="domain" description="Heat-inducible transcription repressor HrcA C-terminal" evidence="6">
    <location>
        <begin position="122"/>
        <end position="342"/>
    </location>
</feature>
<dbReference type="Gene3D" id="3.30.390.60">
    <property type="entry name" value="Heat-inducible transcription repressor hrca homolog, domain 3"/>
    <property type="match status" value="1"/>
</dbReference>
<evidence type="ECO:0000256" key="4">
    <source>
        <dbReference type="ARBA" id="ARBA00023163"/>
    </source>
</evidence>
<dbReference type="NCBIfam" id="TIGR00331">
    <property type="entry name" value="hrcA"/>
    <property type="match status" value="1"/>
</dbReference>
<evidence type="ECO:0000256" key="2">
    <source>
        <dbReference type="ARBA" id="ARBA00023015"/>
    </source>
</evidence>
<dbReference type="Pfam" id="PF03444">
    <property type="entry name" value="WHD_HrcA"/>
    <property type="match status" value="1"/>
</dbReference>
<dbReference type="SUPFAM" id="SSF46785">
    <property type="entry name" value="Winged helix' DNA-binding domain"/>
    <property type="match status" value="1"/>
</dbReference>
<dbReference type="InterPro" id="IPR002571">
    <property type="entry name" value="HrcA"/>
</dbReference>
<organism evidence="8 9">
    <name type="scientific">Thioalbus denitrificans</name>
    <dbReference type="NCBI Taxonomy" id="547122"/>
    <lineage>
        <taxon>Bacteria</taxon>
        <taxon>Pseudomonadati</taxon>
        <taxon>Pseudomonadota</taxon>
        <taxon>Gammaproteobacteria</taxon>
        <taxon>Chromatiales</taxon>
        <taxon>Ectothiorhodospiraceae</taxon>
        <taxon>Thioalbus</taxon>
    </lineage>
</organism>
<dbReference type="GO" id="GO:0045892">
    <property type="term" value="P:negative regulation of DNA-templated transcription"/>
    <property type="evidence" value="ECO:0007669"/>
    <property type="project" value="UniProtKB-UniRule"/>
</dbReference>
<dbReference type="InterPro" id="IPR005104">
    <property type="entry name" value="WHTH_HrcA_DNA-bd"/>
</dbReference>
<comment type="function">
    <text evidence="5">Negative regulator of class I heat shock genes (grpE-dnaK-dnaJ and groELS operons). Prevents heat-shock induction of these operons.</text>
</comment>
<dbReference type="PIRSF" id="PIRSF005485">
    <property type="entry name" value="HrcA"/>
    <property type="match status" value="1"/>
</dbReference>
<keyword evidence="3 5" id="KW-0346">Stress response</keyword>
<keyword evidence="1 5" id="KW-0678">Repressor</keyword>
<evidence type="ECO:0000256" key="1">
    <source>
        <dbReference type="ARBA" id="ARBA00022491"/>
    </source>
</evidence>
<evidence type="ECO:0000313" key="8">
    <source>
        <dbReference type="EMBL" id="RCX28318.1"/>
    </source>
</evidence>
<evidence type="ECO:0000256" key="5">
    <source>
        <dbReference type="HAMAP-Rule" id="MF_00081"/>
    </source>
</evidence>
<dbReference type="EMBL" id="QPJY01000007">
    <property type="protein sequence ID" value="RCX28318.1"/>
    <property type="molecule type" value="Genomic_DNA"/>
</dbReference>
<evidence type="ECO:0000259" key="6">
    <source>
        <dbReference type="Pfam" id="PF01628"/>
    </source>
</evidence>
<dbReference type="AlphaFoldDB" id="A0A369C5H4"/>
<dbReference type="InterPro" id="IPR036388">
    <property type="entry name" value="WH-like_DNA-bd_sf"/>
</dbReference>
<keyword evidence="2 5" id="KW-0805">Transcription regulation</keyword>
<accession>A0A369C5H4</accession>
<feature type="domain" description="Winged helix-turn-helix transcription repressor HrcA DNA-binding" evidence="7">
    <location>
        <begin position="19"/>
        <end position="90"/>
    </location>
</feature>
<proteinExistence type="inferred from homology"/>
<dbReference type="InterPro" id="IPR036390">
    <property type="entry name" value="WH_DNA-bd_sf"/>
</dbReference>
<protein>
    <recommendedName>
        <fullName evidence="5">Heat-inducible transcription repressor HrcA</fullName>
    </recommendedName>
</protein>
<dbReference type="InterPro" id="IPR021153">
    <property type="entry name" value="HrcA_C"/>
</dbReference>
<dbReference type="Proteomes" id="UP000252707">
    <property type="component" value="Unassembled WGS sequence"/>
</dbReference>
<dbReference type="PANTHER" id="PTHR34824">
    <property type="entry name" value="HEAT-INDUCIBLE TRANSCRIPTION REPRESSOR HRCA"/>
    <property type="match status" value="1"/>
</dbReference>
<keyword evidence="9" id="KW-1185">Reference proteome</keyword>
<dbReference type="RefSeq" id="WP_114280259.1">
    <property type="nucleotide sequence ID" value="NZ_QPJY01000007.1"/>
</dbReference>
<keyword evidence="4 5" id="KW-0804">Transcription</keyword>
<dbReference type="OrthoDB" id="9783139at2"/>
<dbReference type="Gene3D" id="1.10.10.10">
    <property type="entry name" value="Winged helix-like DNA-binding domain superfamily/Winged helix DNA-binding domain"/>
    <property type="match status" value="1"/>
</dbReference>
<dbReference type="Gene3D" id="3.30.450.40">
    <property type="match status" value="1"/>
</dbReference>
<sequence>MQTRKPHDSNDGGVDSSHLSDRARLLLKALVEQYIREGQPVGSRTLARTTGLNLSPATIRNVMSDLEELGFIRAPHTSAGRIPTAQGYRFFVDSMLTVKPLRSRELRELQERLQPDLNVKGLVASASALLSGVTRMAGVVTVPRRELMVLRQVEFLPLSDSRVLVILVLNEHEVQNRVIHTERPYTAGELQEAANYLNATYAGQDMVALRGKLLEAMQRDREQMDRMMLTAIEVAEKAFDDESGSGGDYIIAGEANLLQFGEFAATQQLRRLFEAFNHKRDLLKLLDRCLQAEGIQIFIGEETGREALGEVSLVTAPYSINDHVVGVLGVIGPTRMAYERVIPIVDVTARLLGAALKPKQ</sequence>
<evidence type="ECO:0000259" key="7">
    <source>
        <dbReference type="Pfam" id="PF03444"/>
    </source>
</evidence>